<accession>A0AC61PP91</accession>
<organism evidence="1 2">
    <name type="scientific">Aristaeella lactis</name>
    <dbReference type="NCBI Taxonomy" id="3046383"/>
    <lineage>
        <taxon>Bacteria</taxon>
        <taxon>Bacillati</taxon>
        <taxon>Bacillota</taxon>
        <taxon>Clostridia</taxon>
        <taxon>Eubacteriales</taxon>
        <taxon>Aristaeellaceae</taxon>
        <taxon>Aristaeella</taxon>
    </lineage>
</organism>
<dbReference type="EMBL" id="FWXZ01000007">
    <property type="protein sequence ID" value="SMC82807.1"/>
    <property type="molecule type" value="Genomic_DNA"/>
</dbReference>
<dbReference type="Proteomes" id="UP000192328">
    <property type="component" value="Unassembled WGS sequence"/>
</dbReference>
<keyword evidence="2" id="KW-1185">Reference proteome</keyword>
<reference evidence="1" key="1">
    <citation type="submission" date="2017-04" db="EMBL/GenBank/DDBJ databases">
        <authorList>
            <person name="Varghese N."/>
            <person name="Submissions S."/>
        </authorList>
    </citation>
    <scope>NUCLEOTIDE SEQUENCE</scope>
    <source>
        <strain evidence="1">WTE2008</strain>
    </source>
</reference>
<name>A0AC61PP91_9FIRM</name>
<proteinExistence type="predicted"/>
<gene>
    <name evidence="1" type="ORF">SAMN06297397_2728</name>
</gene>
<protein>
    <submittedName>
        <fullName evidence="1">Carbohydrate-binding family 9</fullName>
    </submittedName>
</protein>
<evidence type="ECO:0000313" key="2">
    <source>
        <dbReference type="Proteomes" id="UP000192328"/>
    </source>
</evidence>
<comment type="caution">
    <text evidence="1">The sequence shown here is derived from an EMBL/GenBank/DDBJ whole genome shotgun (WGS) entry which is preliminary data.</text>
</comment>
<evidence type="ECO:0000313" key="1">
    <source>
        <dbReference type="EMBL" id="SMC82807.1"/>
    </source>
</evidence>
<sequence length="198" mass="23097">MEKQYTIIRAGSKTRPDDIPELTMDQVLWEPDCGIRAGGRIFHDGENLLVLLRAKERDIRAEYTAPMSPVHEDSCLEFFFMPAGEEKYLNFEINPNGCLHIGFGRDRYDRERILLPDPAAYFRIRTSRTADGWEAEYRIPGEFLRRFYPEFRFTGILKANVYKCGDKTVHPHYLAWNPVDSSVPDYHRPESFGTMILE</sequence>